<keyword evidence="10 15" id="KW-0482">Metalloprotease</keyword>
<comment type="subcellular location">
    <subcellularLocation>
        <location evidence="2">Cell membrane</location>
        <topology evidence="2">Lipid-anchor</topology>
        <topology evidence="2">GPI-anchor</topology>
    </subcellularLocation>
    <subcellularLocation>
        <location evidence="1 15">Cytoplasm</location>
    </subcellularLocation>
</comment>
<dbReference type="GO" id="GO:0004301">
    <property type="term" value="F:epoxide hydrolase activity"/>
    <property type="evidence" value="ECO:0007669"/>
    <property type="project" value="TreeGrafter"/>
</dbReference>
<dbReference type="GO" id="GO:0070006">
    <property type="term" value="F:metalloaminopeptidase activity"/>
    <property type="evidence" value="ECO:0007669"/>
    <property type="project" value="UniProtKB-ARBA"/>
</dbReference>
<dbReference type="InterPro" id="IPR045357">
    <property type="entry name" value="Aminopeptidase_N-like_N"/>
</dbReference>
<keyword evidence="19" id="KW-1185">Reference proteome</keyword>
<dbReference type="Pfam" id="PF17900">
    <property type="entry name" value="Peptidase_M1_N"/>
    <property type="match status" value="1"/>
</dbReference>
<evidence type="ECO:0000256" key="13">
    <source>
        <dbReference type="PIRSR" id="PIRSR612777-3"/>
    </source>
</evidence>
<evidence type="ECO:0000256" key="7">
    <source>
        <dbReference type="ARBA" id="ARBA00022723"/>
    </source>
</evidence>
<dbReference type="PRINTS" id="PR00756">
    <property type="entry name" value="ALADIPTASE"/>
</dbReference>
<feature type="binding site" evidence="13">
    <location>
        <position position="363"/>
    </location>
    <ligand>
        <name>Zn(2+)</name>
        <dbReference type="ChEBI" id="CHEBI:29105"/>
        <note>catalytic</note>
    </ligand>
</feature>
<accession>A0AA88HIX9</accession>
<dbReference type="Gene3D" id="1.10.390.10">
    <property type="entry name" value="Neutral Protease Domain 2"/>
    <property type="match status" value="1"/>
</dbReference>
<keyword evidence="16" id="KW-1133">Transmembrane helix</keyword>
<keyword evidence="16" id="KW-0472">Membrane</keyword>
<dbReference type="GO" id="GO:0005829">
    <property type="term" value="C:cytosol"/>
    <property type="evidence" value="ECO:0007669"/>
    <property type="project" value="TreeGrafter"/>
</dbReference>
<protein>
    <recommendedName>
        <fullName evidence="15">Leukotriene A(4) hydrolase</fullName>
        <shortName evidence="15">LTA-4 hydrolase</shortName>
        <ecNumber evidence="15">3.3.2.6</ecNumber>
    </recommendedName>
</protein>
<organism evidence="18 19">
    <name type="scientific">Artemia franciscana</name>
    <name type="common">Brine shrimp</name>
    <name type="synonym">Artemia sanfranciscana</name>
    <dbReference type="NCBI Taxonomy" id="6661"/>
    <lineage>
        <taxon>Eukaryota</taxon>
        <taxon>Metazoa</taxon>
        <taxon>Ecdysozoa</taxon>
        <taxon>Arthropoda</taxon>
        <taxon>Crustacea</taxon>
        <taxon>Branchiopoda</taxon>
        <taxon>Anostraca</taxon>
        <taxon>Artemiidae</taxon>
        <taxon>Artemia</taxon>
    </lineage>
</organism>
<evidence type="ECO:0000256" key="3">
    <source>
        <dbReference type="ARBA" id="ARBA00004716"/>
    </source>
</evidence>
<dbReference type="Pfam" id="PF01433">
    <property type="entry name" value="Peptidase_M1"/>
    <property type="match status" value="1"/>
</dbReference>
<feature type="active site" description="Proton donor" evidence="11">
    <location>
        <position position="447"/>
    </location>
</feature>
<evidence type="ECO:0000256" key="6">
    <source>
        <dbReference type="ARBA" id="ARBA00022670"/>
    </source>
</evidence>
<dbReference type="FunFam" id="1.10.390.10:FF:000003">
    <property type="entry name" value="Leukotriene A(4) hydrolase"/>
    <property type="match status" value="1"/>
</dbReference>
<dbReference type="AlphaFoldDB" id="A0AA88HIX9"/>
<evidence type="ECO:0000256" key="1">
    <source>
        <dbReference type="ARBA" id="ARBA00004496"/>
    </source>
</evidence>
<dbReference type="NCBIfam" id="TIGR02411">
    <property type="entry name" value="leuko_A4_hydro"/>
    <property type="match status" value="1"/>
</dbReference>
<dbReference type="FunFam" id="2.60.40.1730:FF:000004">
    <property type="entry name" value="Leukotriene A(4) hydrolase"/>
    <property type="match status" value="1"/>
</dbReference>
<comment type="catalytic activity">
    <reaction evidence="15">
        <text>leukotriene A4 + H2O = leukotriene B4</text>
        <dbReference type="Rhea" id="RHEA:22324"/>
        <dbReference type="ChEBI" id="CHEBI:15377"/>
        <dbReference type="ChEBI" id="CHEBI:57461"/>
        <dbReference type="ChEBI" id="CHEBI:57463"/>
        <dbReference type="EC" id="3.3.2.6"/>
    </reaction>
</comment>
<dbReference type="Pfam" id="PF09127">
    <property type="entry name" value="Leuk-A4-hydro_C"/>
    <property type="match status" value="1"/>
</dbReference>
<feature type="binding site" evidence="12">
    <location>
        <begin position="630"/>
        <end position="632"/>
    </location>
    <ligand>
        <name>a peptide</name>
        <dbReference type="ChEBI" id="CHEBI:60466"/>
    </ligand>
</feature>
<dbReference type="EC" id="3.3.2.6" evidence="15"/>
<dbReference type="InterPro" id="IPR001930">
    <property type="entry name" value="Peptidase_M1"/>
</dbReference>
<dbReference type="Gene3D" id="1.25.40.320">
    <property type="entry name" value="Peptidase M1, leukotriene A4 hydrolase/aminopeptidase C-terminal domain"/>
    <property type="match status" value="1"/>
</dbReference>
<feature type="active site" description="Proton acceptor" evidence="11">
    <location>
        <position position="360"/>
    </location>
</feature>
<dbReference type="GO" id="GO:0043171">
    <property type="term" value="P:peptide catabolic process"/>
    <property type="evidence" value="ECO:0007669"/>
    <property type="project" value="TreeGrafter"/>
</dbReference>
<reference evidence="18" key="1">
    <citation type="submission" date="2023-07" db="EMBL/GenBank/DDBJ databases">
        <title>Chromosome-level genome assembly of Artemia franciscana.</title>
        <authorList>
            <person name="Jo E."/>
        </authorList>
    </citation>
    <scope>NUCLEOTIDE SEQUENCE</scope>
    <source>
        <tissue evidence="18">Whole body</tissue>
    </source>
</reference>
<dbReference type="Gene3D" id="3.30.2010.30">
    <property type="match status" value="1"/>
</dbReference>
<evidence type="ECO:0000313" key="19">
    <source>
        <dbReference type="Proteomes" id="UP001187531"/>
    </source>
</evidence>
<keyword evidence="16" id="KW-0812">Transmembrane</keyword>
<comment type="cofactor">
    <cofactor evidence="13 15">
        <name>Zn(2+)</name>
        <dbReference type="ChEBI" id="CHEBI:29105"/>
    </cofactor>
    <text evidence="13 15">Binds 1 zinc ion per subunit.</text>
</comment>
<dbReference type="InterPro" id="IPR012777">
    <property type="entry name" value="LTA4H"/>
</dbReference>
<evidence type="ECO:0000256" key="16">
    <source>
        <dbReference type="SAM" id="Phobius"/>
    </source>
</evidence>
<dbReference type="GO" id="GO:0019370">
    <property type="term" value="P:leukotriene biosynthetic process"/>
    <property type="evidence" value="ECO:0007669"/>
    <property type="project" value="UniProtKB-KW"/>
</dbReference>
<keyword evidence="5 15" id="KW-0963">Cytoplasm</keyword>
<dbReference type="InterPro" id="IPR049980">
    <property type="entry name" value="LTA4H_cat"/>
</dbReference>
<evidence type="ECO:0000256" key="15">
    <source>
        <dbReference type="RuleBase" id="RU361141"/>
    </source>
</evidence>
<comment type="pathway">
    <text evidence="3 15">Lipid metabolism; leukotriene B4 biosynthesis.</text>
</comment>
<evidence type="ECO:0000313" key="18">
    <source>
        <dbReference type="EMBL" id="KAK2708396.1"/>
    </source>
</evidence>
<gene>
    <name evidence="18" type="ORF">QYM36_014115</name>
</gene>
<comment type="caution">
    <text evidence="18">The sequence shown here is derived from an EMBL/GenBank/DDBJ whole genome shotgun (WGS) entry which is preliminary data.</text>
</comment>
<name>A0AA88HIX9_ARTSF</name>
<dbReference type="InterPro" id="IPR034015">
    <property type="entry name" value="M1_LTA4H"/>
</dbReference>
<feature type="transmembrane region" description="Helical" evidence="16">
    <location>
        <begin position="34"/>
        <end position="53"/>
    </location>
</feature>
<dbReference type="SMART" id="SM01263">
    <property type="entry name" value="Leuk-A4-hydro_C"/>
    <property type="match status" value="1"/>
</dbReference>
<evidence type="ECO:0000256" key="9">
    <source>
        <dbReference type="ARBA" id="ARBA00022833"/>
    </source>
</evidence>
<evidence type="ECO:0000256" key="2">
    <source>
        <dbReference type="ARBA" id="ARBA00004609"/>
    </source>
</evidence>
<feature type="binding site" evidence="13">
    <location>
        <position position="382"/>
    </location>
    <ligand>
        <name>Zn(2+)</name>
        <dbReference type="ChEBI" id="CHEBI:29105"/>
        <note>catalytic</note>
    </ligand>
</feature>
<evidence type="ECO:0000256" key="12">
    <source>
        <dbReference type="PIRSR" id="PIRSR612777-2"/>
    </source>
</evidence>
<dbReference type="PANTHER" id="PTHR45726">
    <property type="entry name" value="LEUKOTRIENE A-4 HYDROLASE"/>
    <property type="match status" value="1"/>
</dbReference>
<keyword evidence="7 13" id="KW-0479">Metal-binding</keyword>
<evidence type="ECO:0000256" key="10">
    <source>
        <dbReference type="ARBA" id="ARBA00023049"/>
    </source>
</evidence>
<dbReference type="Gene3D" id="2.60.40.1730">
    <property type="entry name" value="tricorn interacting facor f3 domain"/>
    <property type="match status" value="1"/>
</dbReference>
<feature type="binding site" evidence="14">
    <location>
        <begin position="203"/>
        <end position="205"/>
    </location>
    <ligand>
        <name>a peptide</name>
        <dbReference type="ChEBI" id="CHEBI:60466"/>
    </ligand>
</feature>
<dbReference type="FunFam" id="3.30.2010.30:FF:000001">
    <property type="entry name" value="Leukotriene A(4) hydrolase"/>
    <property type="match status" value="1"/>
</dbReference>
<evidence type="ECO:0000256" key="8">
    <source>
        <dbReference type="ARBA" id="ARBA00022801"/>
    </source>
</evidence>
<keyword evidence="6 15" id="KW-0645">Protease</keyword>
<dbReference type="FunFam" id="1.25.40.320:FF:000001">
    <property type="entry name" value="Leukotriene A(4) hydrolase"/>
    <property type="match status" value="1"/>
</dbReference>
<proteinExistence type="inferred from homology"/>
<dbReference type="SUPFAM" id="SSF63737">
    <property type="entry name" value="Leukotriene A4 hydrolase N-terminal domain"/>
    <property type="match status" value="1"/>
</dbReference>
<feature type="binding site" evidence="12">
    <location>
        <begin position="330"/>
        <end position="335"/>
    </location>
    <ligand>
        <name>a peptide</name>
        <dbReference type="ChEBI" id="CHEBI:60466"/>
    </ligand>
</feature>
<feature type="non-terminal residue" evidence="18">
    <location>
        <position position="1"/>
    </location>
</feature>
<dbReference type="PANTHER" id="PTHR45726:SF3">
    <property type="entry name" value="LEUKOTRIENE A-4 HYDROLASE"/>
    <property type="match status" value="1"/>
</dbReference>
<dbReference type="EMBL" id="JAVRJZ010000018">
    <property type="protein sequence ID" value="KAK2708396.1"/>
    <property type="molecule type" value="Genomic_DNA"/>
</dbReference>
<dbReference type="InterPro" id="IPR038502">
    <property type="entry name" value="M1_LTA-4_hydro/amino_C_sf"/>
</dbReference>
<keyword evidence="9 13" id="KW-0862">Zinc</keyword>
<dbReference type="InterPro" id="IPR027268">
    <property type="entry name" value="Peptidase_M4/M1_CTD_sf"/>
</dbReference>
<dbReference type="InterPro" id="IPR016024">
    <property type="entry name" value="ARM-type_fold"/>
</dbReference>
<dbReference type="GO" id="GO:0005886">
    <property type="term" value="C:plasma membrane"/>
    <property type="evidence" value="ECO:0007669"/>
    <property type="project" value="UniProtKB-SubCell"/>
</dbReference>
<dbReference type="InterPro" id="IPR015211">
    <property type="entry name" value="Peptidase_M1_C"/>
</dbReference>
<feature type="domain" description="Peptidase M1 leukotriene A4 hydrolase/aminopeptidase C-terminal" evidence="17">
    <location>
        <begin position="528"/>
        <end position="674"/>
    </location>
</feature>
<dbReference type="CDD" id="cd09599">
    <property type="entry name" value="M1_LTA4H"/>
    <property type="match status" value="1"/>
</dbReference>
<dbReference type="GO" id="GO:0008270">
    <property type="term" value="F:zinc ion binding"/>
    <property type="evidence" value="ECO:0007669"/>
    <property type="project" value="InterPro"/>
</dbReference>
<evidence type="ECO:0000256" key="11">
    <source>
        <dbReference type="PIRSR" id="PIRSR612777-1"/>
    </source>
</evidence>
<evidence type="ECO:0000256" key="4">
    <source>
        <dbReference type="ARBA" id="ARBA00010136"/>
    </source>
</evidence>
<evidence type="ECO:0000256" key="14">
    <source>
        <dbReference type="PIRSR" id="PIRSR634015-2"/>
    </source>
</evidence>
<evidence type="ECO:0000256" key="5">
    <source>
        <dbReference type="ARBA" id="ARBA00022490"/>
    </source>
</evidence>
<dbReference type="GO" id="GO:0006508">
    <property type="term" value="P:proteolysis"/>
    <property type="evidence" value="ECO:0007669"/>
    <property type="project" value="UniProtKB-KW"/>
</dbReference>
<dbReference type="SUPFAM" id="SSF48371">
    <property type="entry name" value="ARM repeat"/>
    <property type="match status" value="1"/>
</dbReference>
<dbReference type="InterPro" id="IPR014782">
    <property type="entry name" value="Peptidase_M1_dom"/>
</dbReference>
<sequence length="681" mass="77447">FYLTQIIKLVRKIKQRFCLFSSVFMYHVLPIRNFSIYLGAIVVLSSIVAWSALSQGVLTLCFLKENSMAGPIPRLSPGDPNSYSRPDLVKVTKIDLDLDVDFDRHILFGTASLDIQRINSTADSLVLDAKDLTIKQVKDEVGSILAHTLDVPLGSFGSKLTIALKITSATVVIEYETSPNATGLQWLNPQQTSGKTHPFLFSQCEAIHCRSVLPCQDTPAVKAPYTATVRVPKEIVVLMSAQRKNVSETEGVYKFEQSVPIPAYLIAIVAGKLDSRVIGDRSRVWAEPDVVEKAAYEFAETDDFLKAAESLAGPYVWGNYDILVLPPSFPFGGMENPCLTFATPTLLAGDRSLTFVIAHEIAHSWTGNLVTNANFEHFWLNEGFTVFLERKINGRLYGEQSRQFAAIGGWNDLEEVVNTLGADNEFTKLNPDLTGSDPDDAFSSIPYEKGSVFLWYLSDIVGNEDFEEWLKTYIKHFQYQSIQTEDFKTHLLNYFKDHRMADKLDQVEWDTWLHGKGLPPYKPSYDYTLAEACTALKNRWVDWIKDGMPQPAPFSPLDIRKFSSMQVVEFLVQIFAENIPEEAIKQMEKAYALNDNHNSEIRLRWMRLCIQGRWKEQVSPALDYATSQGRMKFVRPIFRDLYGWEEMRQKAIDAYYAHKDQWMYMTAYAVAKDLHLEEKKD</sequence>
<keyword evidence="8 15" id="KW-0378">Hydrolase</keyword>
<evidence type="ECO:0000259" key="17">
    <source>
        <dbReference type="SMART" id="SM01263"/>
    </source>
</evidence>
<keyword evidence="15" id="KW-0434">Leukotriene biosynthesis</keyword>
<dbReference type="InterPro" id="IPR042097">
    <property type="entry name" value="Aminopeptidase_N-like_N_sf"/>
</dbReference>
<dbReference type="Proteomes" id="UP001187531">
    <property type="component" value="Unassembled WGS sequence"/>
</dbReference>
<dbReference type="SUPFAM" id="SSF55486">
    <property type="entry name" value="Metalloproteases ('zincins'), catalytic domain"/>
    <property type="match status" value="1"/>
</dbReference>
<comment type="similarity">
    <text evidence="4 15">Belongs to the peptidase M1 family.</text>
</comment>
<dbReference type="GO" id="GO:0004463">
    <property type="term" value="F:leukotriene-A4 hydrolase activity"/>
    <property type="evidence" value="ECO:0007669"/>
    <property type="project" value="UniProtKB-EC"/>
</dbReference>
<feature type="binding site" evidence="13">
    <location>
        <position position="359"/>
    </location>
    <ligand>
        <name>Zn(2+)</name>
        <dbReference type="ChEBI" id="CHEBI:29105"/>
        <note>catalytic</note>
    </ligand>
</feature>